<organism evidence="1 2">
    <name type="scientific">Natronosalvus rutilus</name>
    <dbReference type="NCBI Taxonomy" id="2953753"/>
    <lineage>
        <taxon>Archaea</taxon>
        <taxon>Methanobacteriati</taxon>
        <taxon>Methanobacteriota</taxon>
        <taxon>Stenosarchaea group</taxon>
        <taxon>Halobacteria</taxon>
        <taxon>Halobacteriales</taxon>
        <taxon>Natrialbaceae</taxon>
        <taxon>Natronosalvus</taxon>
    </lineage>
</organism>
<dbReference type="KEGG" id="sawl:NGM29_13655"/>
<dbReference type="Proteomes" id="UP001056855">
    <property type="component" value="Chromosome"/>
</dbReference>
<protein>
    <submittedName>
        <fullName evidence="1">Uncharacterized protein</fullName>
    </submittedName>
</protein>
<gene>
    <name evidence="1" type="ORF">NGM29_13655</name>
</gene>
<dbReference type="AlphaFoldDB" id="A0A9E7N9G1"/>
<name>A0A9E7N9G1_9EURY</name>
<proteinExistence type="predicted"/>
<dbReference type="EMBL" id="CP100355">
    <property type="protein sequence ID" value="UTF52818.1"/>
    <property type="molecule type" value="Genomic_DNA"/>
</dbReference>
<sequence length="185" mass="19553">MRRIFIFATVVAVSLAMGMGSMGALAQSQENSTNETAAEDGIQAGEDYERAIDAETRIVDWSYSSGRFTLTIEADERRRISLTEAGTFEEGTSSFNYDEVRLEEGENTITFAVADRSGAAVAVATRQSLAQGTGAIVSTGAVEQNPFRHFGGESGLFSGVIMTTALAGIGAAYVVRSEESGVVQA</sequence>
<dbReference type="InterPro" id="IPR058376">
    <property type="entry name" value="DUF8063"/>
</dbReference>
<reference evidence="1" key="1">
    <citation type="submission" date="2022-06" db="EMBL/GenBank/DDBJ databases">
        <title>Diverse halophilic archaea isolated from saline environments.</title>
        <authorList>
            <person name="Cui H.-L."/>
        </authorList>
    </citation>
    <scope>NUCLEOTIDE SEQUENCE</scope>
    <source>
        <strain evidence="1">WLHS1</strain>
    </source>
</reference>
<evidence type="ECO:0000313" key="2">
    <source>
        <dbReference type="Proteomes" id="UP001056855"/>
    </source>
</evidence>
<keyword evidence="2" id="KW-1185">Reference proteome</keyword>
<dbReference type="Pfam" id="PF26259">
    <property type="entry name" value="DUF8063"/>
    <property type="match status" value="1"/>
</dbReference>
<evidence type="ECO:0000313" key="1">
    <source>
        <dbReference type="EMBL" id="UTF52818.1"/>
    </source>
</evidence>
<accession>A0A9E7N9G1</accession>